<dbReference type="FunFam" id="2.60.40.1180:FF:000018">
    <property type="entry name" value="Alpha-mannosidase"/>
    <property type="match status" value="1"/>
</dbReference>
<dbReference type="GO" id="GO:0005764">
    <property type="term" value="C:lysosome"/>
    <property type="evidence" value="ECO:0007669"/>
    <property type="project" value="TreeGrafter"/>
</dbReference>
<dbReference type="EMBL" id="OC918993">
    <property type="protein sequence ID" value="CAD7650522.1"/>
    <property type="molecule type" value="Genomic_DNA"/>
</dbReference>
<dbReference type="InterPro" id="IPR011330">
    <property type="entry name" value="Glyco_hydro/deAcase_b/a-brl"/>
</dbReference>
<dbReference type="InterPro" id="IPR037094">
    <property type="entry name" value="Glyco_hydro_38_cen_sf"/>
</dbReference>
<dbReference type="AlphaFoldDB" id="A0A7R9QN89"/>
<evidence type="ECO:0000313" key="13">
    <source>
        <dbReference type="Proteomes" id="UP000728032"/>
    </source>
</evidence>
<dbReference type="Pfam" id="PF07748">
    <property type="entry name" value="Glyco_hydro_38C"/>
    <property type="match status" value="1"/>
</dbReference>
<organism evidence="12">
    <name type="scientific">Oppiella nova</name>
    <dbReference type="NCBI Taxonomy" id="334625"/>
    <lineage>
        <taxon>Eukaryota</taxon>
        <taxon>Metazoa</taxon>
        <taxon>Ecdysozoa</taxon>
        <taxon>Arthropoda</taxon>
        <taxon>Chelicerata</taxon>
        <taxon>Arachnida</taxon>
        <taxon>Acari</taxon>
        <taxon>Acariformes</taxon>
        <taxon>Sarcoptiformes</taxon>
        <taxon>Oribatida</taxon>
        <taxon>Brachypylina</taxon>
        <taxon>Oppioidea</taxon>
        <taxon>Oppiidae</taxon>
        <taxon>Oppiella</taxon>
    </lineage>
</organism>
<dbReference type="Gene3D" id="3.20.110.10">
    <property type="entry name" value="Glycoside hydrolase 38, N terminal domain"/>
    <property type="match status" value="1"/>
</dbReference>
<dbReference type="InterPro" id="IPR041147">
    <property type="entry name" value="GH38_C"/>
</dbReference>
<accession>A0A7R9QN89</accession>
<evidence type="ECO:0000256" key="2">
    <source>
        <dbReference type="ARBA" id="ARBA00009792"/>
    </source>
</evidence>
<dbReference type="Pfam" id="PF01074">
    <property type="entry name" value="Glyco_hydro_38N"/>
    <property type="match status" value="1"/>
</dbReference>
<dbReference type="InterPro" id="IPR000602">
    <property type="entry name" value="Glyco_hydro_38_N"/>
</dbReference>
<dbReference type="EC" id="3.2.1.-" evidence="10"/>
<name>A0A7R9QN89_9ACAR</name>
<dbReference type="Pfam" id="PF17677">
    <property type="entry name" value="Glyco_hydro38C2"/>
    <property type="match status" value="1"/>
</dbReference>
<gene>
    <name evidence="12" type="ORF">ONB1V03_LOCUS7855</name>
</gene>
<keyword evidence="8" id="KW-0325">Glycoprotein</keyword>
<keyword evidence="10" id="KW-0732">Signal</keyword>
<dbReference type="Gene3D" id="1.20.1270.50">
    <property type="entry name" value="Glycoside hydrolase family 38, central domain"/>
    <property type="match status" value="1"/>
</dbReference>
<dbReference type="SUPFAM" id="SSF74650">
    <property type="entry name" value="Galactose mutarotase-like"/>
    <property type="match status" value="1"/>
</dbReference>
<evidence type="ECO:0000256" key="7">
    <source>
        <dbReference type="ARBA" id="ARBA00023157"/>
    </source>
</evidence>
<dbReference type="SUPFAM" id="SSF88688">
    <property type="entry name" value="Families 57/38 glycoside transferase middle domain"/>
    <property type="match status" value="1"/>
</dbReference>
<feature type="non-terminal residue" evidence="12">
    <location>
        <position position="1"/>
    </location>
</feature>
<dbReference type="GO" id="GO:0030246">
    <property type="term" value="F:carbohydrate binding"/>
    <property type="evidence" value="ECO:0007669"/>
    <property type="project" value="InterPro"/>
</dbReference>
<comment type="catalytic activity">
    <reaction evidence="1">
        <text>Hydrolysis of terminal, non-reducing alpha-D-mannose residues in alpha-D-mannosides.</text>
        <dbReference type="EC" id="3.2.1.24"/>
    </reaction>
</comment>
<dbReference type="GO" id="GO:0004559">
    <property type="term" value="F:alpha-mannosidase activity"/>
    <property type="evidence" value="ECO:0007669"/>
    <property type="project" value="UniProtKB-EC"/>
</dbReference>
<evidence type="ECO:0000256" key="4">
    <source>
        <dbReference type="ARBA" id="ARBA00022723"/>
    </source>
</evidence>
<evidence type="ECO:0000256" key="8">
    <source>
        <dbReference type="ARBA" id="ARBA00023180"/>
    </source>
</evidence>
<dbReference type="GO" id="GO:0046872">
    <property type="term" value="F:metal ion binding"/>
    <property type="evidence" value="ECO:0007669"/>
    <property type="project" value="UniProtKB-KW"/>
</dbReference>
<evidence type="ECO:0000256" key="5">
    <source>
        <dbReference type="ARBA" id="ARBA00022801"/>
    </source>
</evidence>
<evidence type="ECO:0000259" key="11">
    <source>
        <dbReference type="SMART" id="SM00872"/>
    </source>
</evidence>
<dbReference type="Proteomes" id="UP000728032">
    <property type="component" value="Unassembled WGS sequence"/>
</dbReference>
<dbReference type="Gene3D" id="2.60.40.1180">
    <property type="entry name" value="Golgi alpha-mannosidase II"/>
    <property type="match status" value="1"/>
</dbReference>
<dbReference type="InterPro" id="IPR011682">
    <property type="entry name" value="Glyco_hydro_38_C"/>
</dbReference>
<keyword evidence="13" id="KW-1185">Reference proteome</keyword>
<feature type="chain" id="PRO_5035952832" description="Alpha-mannosidase" evidence="10">
    <location>
        <begin position="23"/>
        <end position="975"/>
    </location>
</feature>
<dbReference type="Pfam" id="PF09261">
    <property type="entry name" value="Alpha-mann_mid"/>
    <property type="match status" value="1"/>
</dbReference>
<dbReference type="OrthoDB" id="6697453at2759"/>
<dbReference type="PANTHER" id="PTHR11607">
    <property type="entry name" value="ALPHA-MANNOSIDASE"/>
    <property type="match status" value="1"/>
</dbReference>
<evidence type="ECO:0000256" key="10">
    <source>
        <dbReference type="RuleBase" id="RU361199"/>
    </source>
</evidence>
<dbReference type="PANTHER" id="PTHR11607:SF3">
    <property type="entry name" value="LYSOSOMAL ALPHA-MANNOSIDASE"/>
    <property type="match status" value="1"/>
</dbReference>
<protein>
    <recommendedName>
        <fullName evidence="3 10">Alpha-mannosidase</fullName>
        <ecNumber evidence="10">3.2.1.-</ecNumber>
    </recommendedName>
</protein>
<dbReference type="GO" id="GO:0006013">
    <property type="term" value="P:mannose metabolic process"/>
    <property type="evidence" value="ECO:0007669"/>
    <property type="project" value="InterPro"/>
</dbReference>
<dbReference type="Gene3D" id="2.60.40.1360">
    <property type="match status" value="1"/>
</dbReference>
<evidence type="ECO:0000256" key="6">
    <source>
        <dbReference type="ARBA" id="ARBA00022833"/>
    </source>
</evidence>
<keyword evidence="9 10" id="KW-0326">Glycosidase</keyword>
<dbReference type="InterPro" id="IPR011013">
    <property type="entry name" value="Gal_mutarotase_sf_dom"/>
</dbReference>
<dbReference type="InterPro" id="IPR028995">
    <property type="entry name" value="Glyco_hydro_57/38_cen_sf"/>
</dbReference>
<comment type="similarity">
    <text evidence="2 10">Belongs to the glycosyl hydrolase 38 family.</text>
</comment>
<feature type="signal peptide" evidence="10">
    <location>
        <begin position="1"/>
        <end position="22"/>
    </location>
</feature>
<evidence type="ECO:0000256" key="1">
    <source>
        <dbReference type="ARBA" id="ARBA00000365"/>
    </source>
</evidence>
<comment type="cofactor">
    <cofactor evidence="10">
        <name>Zn(2+)</name>
        <dbReference type="ChEBI" id="CHEBI:29105"/>
    </cofactor>
    <text evidence="10">Binds 1 zinc ion per subunit.</text>
</comment>
<evidence type="ECO:0000313" key="12">
    <source>
        <dbReference type="EMBL" id="CAD7650522.1"/>
    </source>
</evidence>
<keyword evidence="7" id="KW-1015">Disulfide bond</keyword>
<dbReference type="InterPro" id="IPR050843">
    <property type="entry name" value="Glycosyl_Hydrlase_38"/>
</dbReference>
<dbReference type="SUPFAM" id="SSF88713">
    <property type="entry name" value="Glycoside hydrolase/deacetylase"/>
    <property type="match status" value="1"/>
</dbReference>
<reference evidence="12" key="1">
    <citation type="submission" date="2020-11" db="EMBL/GenBank/DDBJ databases">
        <authorList>
            <person name="Tran Van P."/>
        </authorList>
    </citation>
    <scope>NUCLEOTIDE SEQUENCE</scope>
</reference>
<evidence type="ECO:0000256" key="3">
    <source>
        <dbReference type="ARBA" id="ARBA00012752"/>
    </source>
</evidence>
<dbReference type="Gene3D" id="2.70.98.30">
    <property type="entry name" value="Golgi alpha-mannosidase II, domain 4"/>
    <property type="match status" value="1"/>
</dbReference>
<proteinExistence type="inferred from homology"/>
<dbReference type="EMBL" id="CAJPVJ010004168">
    <property type="protein sequence ID" value="CAG2168365.1"/>
    <property type="molecule type" value="Genomic_DNA"/>
</dbReference>
<dbReference type="InterPro" id="IPR013780">
    <property type="entry name" value="Glyco_hydro_b"/>
</dbReference>
<sequence>MNHMLLLFSLTIGVGLWERVSGTCGYDACPQTDPNKLNIHLIAHSHDDVGWMQTVDGYYDSSVNQIITNVVKELERNVERRFTQVEIYYFQRWWSGQTDERRDVVRKLVAEGRLVFTNGGWTVNDEGAAHYNNIIDQLTLGLKFLNQTFGQCAHPKVSWQIDPFGASLEMPSLYAQMGFDAHVVNRGPNVNKGEYIWDASRDLNTRIFSTVLHDHYNAPNGYDFENGNNAVTDANAEQKVRDFINNAINWNKAYGNTNHVLVTMGMDFEYKTANTWFESMDRMVKKAKVRHPEVNLMYSTPNCYVKAINGLNITFEERAVDYLSYWVGYYSNRPALKYQDRITNNILQASKQLSVLARLDPLTTRAYMDEASNEVAVMTHHDAITGTSPQATANDYTSRLQSGYAASKRVIQKAFEYLKSKDEKKAVLSEVFCDSLNITDCSLTETNDRIAVTVYNPIARPMSQYIRVPVVDGKYTVVDANGTDVKVKALLPVSDAVRQLPERNGSPGTHELIFNGQLPALGFTTFFIEKQKSDKNLLMAALTRQRRAPIEMKGKSFTLQVDETTGAIQSITLNGTTHTLKQSFKWYKSWDKGPEDSGSYHFCPDGDARDYGQQKLVSRHTDGGVHELDQVFADYIHQTIRTYEDQDYIEFDWTAGGIPIDDRIGKEIITRFESDLKTGGQFVTDSNGRQSIHRKFDPKRESCFGKVVSGNWFPIYKQISVQDVNQGLQMTVLNDRTQGGSSLTEGAVELMVHRRLDRKGSGGDFMIDEPGVDGKGLEVRGKHYLLFQPITQSPQLVRPLSEQLFMGAIETFDKYTTREEYSGKFVTHLSAIGDSLPESVHLLTLEQWSDREVLVRFEHMYEKSDNSPQPKDVSFDMQKVLKTLKIVNSVEMNLAANELLSETKRMDWISKQSSAASFDIRGNGAVEGDLIVKLSPQQIRTYILTINGDYHKEAKCTNSWVNATQSTIPTSAYVA</sequence>
<keyword evidence="4 10" id="KW-0479">Metal-binding</keyword>
<dbReference type="InterPro" id="IPR027291">
    <property type="entry name" value="Glyco_hydro_38_N_sf"/>
</dbReference>
<keyword evidence="5 10" id="KW-0378">Hydrolase</keyword>
<evidence type="ECO:0000256" key="9">
    <source>
        <dbReference type="ARBA" id="ARBA00023295"/>
    </source>
</evidence>
<dbReference type="InterPro" id="IPR015341">
    <property type="entry name" value="Glyco_hydro_38_cen"/>
</dbReference>
<dbReference type="SMART" id="SM00872">
    <property type="entry name" value="Alpha-mann_mid"/>
    <property type="match status" value="1"/>
</dbReference>
<keyword evidence="6 10" id="KW-0862">Zinc</keyword>
<feature type="domain" description="Glycoside hydrolase family 38 central" evidence="11">
    <location>
        <begin position="324"/>
        <end position="400"/>
    </location>
</feature>